<organism evidence="2 3">
    <name type="scientific">Marasmius crinis-equi</name>
    <dbReference type="NCBI Taxonomy" id="585013"/>
    <lineage>
        <taxon>Eukaryota</taxon>
        <taxon>Fungi</taxon>
        <taxon>Dikarya</taxon>
        <taxon>Basidiomycota</taxon>
        <taxon>Agaricomycotina</taxon>
        <taxon>Agaricomycetes</taxon>
        <taxon>Agaricomycetidae</taxon>
        <taxon>Agaricales</taxon>
        <taxon>Marasmiineae</taxon>
        <taxon>Marasmiaceae</taxon>
        <taxon>Marasmius</taxon>
    </lineage>
</organism>
<feature type="region of interest" description="Disordered" evidence="1">
    <location>
        <begin position="99"/>
        <end position="141"/>
    </location>
</feature>
<name>A0ABR3F5D0_9AGAR</name>
<feature type="compositionally biased region" description="Acidic residues" evidence="1">
    <location>
        <begin position="123"/>
        <end position="141"/>
    </location>
</feature>
<keyword evidence="3" id="KW-1185">Reference proteome</keyword>
<evidence type="ECO:0000313" key="2">
    <source>
        <dbReference type="EMBL" id="KAL0570448.1"/>
    </source>
</evidence>
<comment type="caution">
    <text evidence="2">The sequence shown here is derived from an EMBL/GenBank/DDBJ whole genome shotgun (WGS) entry which is preliminary data.</text>
</comment>
<sequence length="141" mass="15220">MRRTCGFCYPALRDLPQSRRGGTNFVSDFSVKKTKRRNRLGIEKLGKMSKVGANIRSEHLQKGLTSARVKRSNHDEDAVLSLLHVPQYADLLDAGDSGVAELDDEGSAAGGNSKSSKGKAEYSDEAPDDGELEGSGDDYEG</sequence>
<proteinExistence type="predicted"/>
<evidence type="ECO:0000256" key="1">
    <source>
        <dbReference type="SAM" id="MobiDB-lite"/>
    </source>
</evidence>
<protein>
    <submittedName>
        <fullName evidence="2">Uncharacterized protein</fullName>
    </submittedName>
</protein>
<dbReference type="EMBL" id="JBAHYK010000933">
    <property type="protein sequence ID" value="KAL0570448.1"/>
    <property type="molecule type" value="Genomic_DNA"/>
</dbReference>
<reference evidence="2 3" key="1">
    <citation type="submission" date="2024-02" db="EMBL/GenBank/DDBJ databases">
        <title>A draft genome for the cacao thread blight pathogen Marasmius crinis-equi.</title>
        <authorList>
            <person name="Cohen S.P."/>
            <person name="Baruah I.K."/>
            <person name="Amoako-Attah I."/>
            <person name="Bukari Y."/>
            <person name="Meinhardt L.W."/>
            <person name="Bailey B.A."/>
        </authorList>
    </citation>
    <scope>NUCLEOTIDE SEQUENCE [LARGE SCALE GENOMIC DNA]</scope>
    <source>
        <strain evidence="2 3">GH-76</strain>
    </source>
</reference>
<dbReference type="Proteomes" id="UP001465976">
    <property type="component" value="Unassembled WGS sequence"/>
</dbReference>
<accession>A0ABR3F5D0</accession>
<evidence type="ECO:0000313" key="3">
    <source>
        <dbReference type="Proteomes" id="UP001465976"/>
    </source>
</evidence>
<gene>
    <name evidence="2" type="ORF">V5O48_011512</name>
</gene>